<protein>
    <submittedName>
        <fullName evidence="1">Uncharacterized protein</fullName>
    </submittedName>
</protein>
<name>A0A6N1CPV8_9PSED</name>
<organism evidence="1 2">
    <name type="scientific">Pseudomonas bijieensis</name>
    <dbReference type="NCBI Taxonomy" id="2681983"/>
    <lineage>
        <taxon>Bacteria</taxon>
        <taxon>Pseudomonadati</taxon>
        <taxon>Pseudomonadota</taxon>
        <taxon>Gammaproteobacteria</taxon>
        <taxon>Pseudomonadales</taxon>
        <taxon>Pseudomonadaceae</taxon>
        <taxon>Pseudomonas</taxon>
    </lineage>
</organism>
<dbReference type="KEGG" id="pbz:GN234_05765"/>
<dbReference type="RefSeq" id="WP_176688061.1">
    <property type="nucleotide sequence ID" value="NZ_CP048810.1"/>
</dbReference>
<evidence type="ECO:0000313" key="1">
    <source>
        <dbReference type="EMBL" id="QKS81481.1"/>
    </source>
</evidence>
<proteinExistence type="predicted"/>
<sequence length="213" mass="23988">MGKFLFGGSSGRTKKLEPRWTDNTVHNEVKKLVTNGEFVETEDLSTFASDDGWRTTVMIDLVSRLNPISGGKYYPGHAGLILWHTSGPIPQFYSVGILMEGELDPEGVLTTELSTSKTLDLWFFTKKVSKTNIDKMINRITTLSSKKLKYKEFDGNRYNNSYNCHTIVDDILNAGGLSGWTGRPWSWLTPWAYSLSFGVTGWHSSVMFNTKNL</sequence>
<dbReference type="Proteomes" id="UP000509545">
    <property type="component" value="Chromosome"/>
</dbReference>
<evidence type="ECO:0000313" key="2">
    <source>
        <dbReference type="Proteomes" id="UP000509545"/>
    </source>
</evidence>
<accession>A0A6N1CPV8</accession>
<dbReference type="EMBL" id="CP048810">
    <property type="protein sequence ID" value="QKS81481.1"/>
    <property type="molecule type" value="Genomic_DNA"/>
</dbReference>
<reference evidence="1 2" key="1">
    <citation type="submission" date="2020-02" db="EMBL/GenBank/DDBJ databases">
        <authorList>
            <person name="Liang J."/>
        </authorList>
    </citation>
    <scope>NUCLEOTIDE SEQUENCE [LARGE SCALE GENOMIC DNA]</scope>
    <source>
        <strain evidence="1 2">L22-9</strain>
    </source>
</reference>
<keyword evidence="2" id="KW-1185">Reference proteome</keyword>
<gene>
    <name evidence="1" type="ORF">GN234_05765</name>
</gene>
<dbReference type="AlphaFoldDB" id="A0A6N1CPV8"/>